<comment type="similarity">
    <text evidence="1 7">Belongs to the glycosyl hydrolase 38 family.</text>
</comment>
<gene>
    <name evidence="9" type="ORF">CHLNCDRAFT_36397</name>
</gene>
<dbReference type="SUPFAM" id="SSF88688">
    <property type="entry name" value="Families 57/38 glycoside transferase middle domain"/>
    <property type="match status" value="1"/>
</dbReference>
<dbReference type="RefSeq" id="XP_005845936.1">
    <property type="nucleotide sequence ID" value="XM_005845874.1"/>
</dbReference>
<dbReference type="Pfam" id="PF01074">
    <property type="entry name" value="Glyco_hydro_38N"/>
    <property type="match status" value="1"/>
</dbReference>
<dbReference type="Proteomes" id="UP000008141">
    <property type="component" value="Unassembled WGS sequence"/>
</dbReference>
<dbReference type="InterPro" id="IPR011682">
    <property type="entry name" value="Glyco_hydro_38_C"/>
</dbReference>
<dbReference type="FunCoup" id="E1ZKM9">
    <property type="interactions" value="545"/>
</dbReference>
<protein>
    <recommendedName>
        <fullName evidence="7">Alpha-mannosidase</fullName>
        <ecNumber evidence="7">3.2.1.-</ecNumber>
    </recommendedName>
</protein>
<keyword evidence="2 7" id="KW-0479">Metal-binding</keyword>
<accession>E1ZKM9</accession>
<comment type="cofactor">
    <cofactor evidence="7">
        <name>Zn(2+)</name>
        <dbReference type="ChEBI" id="CHEBI:29105"/>
    </cofactor>
    <text evidence="7">Binds 1 zinc ion per subunit.</text>
</comment>
<dbReference type="PANTHER" id="PTHR11607:SF3">
    <property type="entry name" value="LYSOSOMAL ALPHA-MANNOSIDASE"/>
    <property type="match status" value="1"/>
</dbReference>
<evidence type="ECO:0000256" key="5">
    <source>
        <dbReference type="ARBA" id="ARBA00023157"/>
    </source>
</evidence>
<dbReference type="InterPro" id="IPR000602">
    <property type="entry name" value="Glyco_hydro_38_N"/>
</dbReference>
<name>E1ZKM9_CHLVA</name>
<dbReference type="InterPro" id="IPR028995">
    <property type="entry name" value="Glyco_hydro_57/38_cen_sf"/>
</dbReference>
<evidence type="ECO:0000256" key="6">
    <source>
        <dbReference type="ARBA" id="ARBA00023295"/>
    </source>
</evidence>
<dbReference type="InterPro" id="IPR027291">
    <property type="entry name" value="Glyco_hydro_38_N_sf"/>
</dbReference>
<dbReference type="InterPro" id="IPR050843">
    <property type="entry name" value="Glycosyl_Hydrlase_38"/>
</dbReference>
<keyword evidence="6 7" id="KW-0326">Glycosidase</keyword>
<dbReference type="InterPro" id="IPR011013">
    <property type="entry name" value="Gal_mutarotase_sf_dom"/>
</dbReference>
<dbReference type="Pfam" id="PF07748">
    <property type="entry name" value="Glyco_hydro_38C"/>
    <property type="match status" value="1"/>
</dbReference>
<keyword evidence="4 7" id="KW-0862">Zinc</keyword>
<dbReference type="InterPro" id="IPR013780">
    <property type="entry name" value="Glyco_hydro_b"/>
</dbReference>
<keyword evidence="5" id="KW-1015">Disulfide bond</keyword>
<dbReference type="OrthoDB" id="2016903at2759"/>
<evidence type="ECO:0000313" key="9">
    <source>
        <dbReference type="EMBL" id="EFN53834.1"/>
    </source>
</evidence>
<dbReference type="FunFam" id="1.20.1270.50:FF:000003">
    <property type="entry name" value="Alpha-mannosidase"/>
    <property type="match status" value="1"/>
</dbReference>
<evidence type="ECO:0000256" key="7">
    <source>
        <dbReference type="RuleBase" id="RU361199"/>
    </source>
</evidence>
<dbReference type="FunFam" id="1.20.1270.50:FF:000002">
    <property type="entry name" value="Alpha-mannosidase"/>
    <property type="match status" value="1"/>
</dbReference>
<reference evidence="9 10" key="1">
    <citation type="journal article" date="2010" name="Plant Cell">
        <title>The Chlorella variabilis NC64A genome reveals adaptation to photosymbiosis, coevolution with viruses, and cryptic sex.</title>
        <authorList>
            <person name="Blanc G."/>
            <person name="Duncan G."/>
            <person name="Agarkova I."/>
            <person name="Borodovsky M."/>
            <person name="Gurnon J."/>
            <person name="Kuo A."/>
            <person name="Lindquist E."/>
            <person name="Lucas S."/>
            <person name="Pangilinan J."/>
            <person name="Polle J."/>
            <person name="Salamov A."/>
            <person name="Terry A."/>
            <person name="Yamada T."/>
            <person name="Dunigan D.D."/>
            <person name="Grigoriev I.V."/>
            <person name="Claverie J.M."/>
            <person name="Van Etten J.L."/>
        </authorList>
    </citation>
    <scope>NUCLEOTIDE SEQUENCE [LARGE SCALE GENOMIC DNA]</scope>
    <source>
        <strain evidence="9 10">NC64A</strain>
    </source>
</reference>
<dbReference type="STRING" id="554065.E1ZKM9"/>
<dbReference type="InParanoid" id="E1ZKM9"/>
<feature type="signal peptide" evidence="7">
    <location>
        <begin position="1"/>
        <end position="23"/>
    </location>
</feature>
<dbReference type="GeneID" id="17353199"/>
<dbReference type="Gene3D" id="1.20.1270.50">
    <property type="entry name" value="Glycoside hydrolase family 38, central domain"/>
    <property type="match status" value="2"/>
</dbReference>
<dbReference type="OMA" id="FIWRPSK"/>
<evidence type="ECO:0000256" key="4">
    <source>
        <dbReference type="ARBA" id="ARBA00022833"/>
    </source>
</evidence>
<dbReference type="GO" id="GO:0030246">
    <property type="term" value="F:carbohydrate binding"/>
    <property type="evidence" value="ECO:0007669"/>
    <property type="project" value="InterPro"/>
</dbReference>
<dbReference type="GO" id="GO:0006013">
    <property type="term" value="P:mannose metabolic process"/>
    <property type="evidence" value="ECO:0007669"/>
    <property type="project" value="InterPro"/>
</dbReference>
<evidence type="ECO:0000256" key="3">
    <source>
        <dbReference type="ARBA" id="ARBA00022801"/>
    </source>
</evidence>
<evidence type="ECO:0000259" key="8">
    <source>
        <dbReference type="SMART" id="SM00872"/>
    </source>
</evidence>
<keyword evidence="10" id="KW-1185">Reference proteome</keyword>
<dbReference type="eggNOG" id="KOG1959">
    <property type="taxonomic scope" value="Eukaryota"/>
</dbReference>
<dbReference type="KEGG" id="cvr:CHLNCDRAFT_36397"/>
<dbReference type="SUPFAM" id="SSF74650">
    <property type="entry name" value="Galactose mutarotase-like"/>
    <property type="match status" value="1"/>
</dbReference>
<evidence type="ECO:0000256" key="1">
    <source>
        <dbReference type="ARBA" id="ARBA00009792"/>
    </source>
</evidence>
<evidence type="ECO:0000313" key="10">
    <source>
        <dbReference type="Proteomes" id="UP000008141"/>
    </source>
</evidence>
<organism evidence="10">
    <name type="scientific">Chlorella variabilis</name>
    <name type="common">Green alga</name>
    <dbReference type="NCBI Taxonomy" id="554065"/>
    <lineage>
        <taxon>Eukaryota</taxon>
        <taxon>Viridiplantae</taxon>
        <taxon>Chlorophyta</taxon>
        <taxon>core chlorophytes</taxon>
        <taxon>Trebouxiophyceae</taxon>
        <taxon>Chlorellales</taxon>
        <taxon>Chlorellaceae</taxon>
        <taxon>Chlorella clade</taxon>
        <taxon>Chlorella</taxon>
    </lineage>
</organism>
<keyword evidence="3 7" id="KW-0378">Hydrolase</keyword>
<dbReference type="Gene3D" id="2.60.40.1360">
    <property type="match status" value="1"/>
</dbReference>
<keyword evidence="7" id="KW-0732">Signal</keyword>
<dbReference type="Pfam" id="PF09261">
    <property type="entry name" value="Alpha-mann_mid"/>
    <property type="match status" value="1"/>
</dbReference>
<feature type="domain" description="Glycoside hydrolase family 38 central" evidence="8">
    <location>
        <begin position="364"/>
        <end position="438"/>
    </location>
</feature>
<dbReference type="CDD" id="cd10810">
    <property type="entry name" value="GH38N_AMII_LAM_like"/>
    <property type="match status" value="1"/>
</dbReference>
<dbReference type="AlphaFoldDB" id="E1ZKM9"/>
<dbReference type="Gene3D" id="2.60.40.1180">
    <property type="entry name" value="Golgi alpha-mannosidase II"/>
    <property type="match status" value="1"/>
</dbReference>
<dbReference type="Gene3D" id="3.20.110.10">
    <property type="entry name" value="Glycoside hydrolase 38, N terminal domain"/>
    <property type="match status" value="1"/>
</dbReference>
<sequence length="1071" mass="117766">MPSPGSVPGRALLSLLLLAAVTAGGGTRDRPTTQHDPAPKLNVHIVCHSHDDAGWLKTVDQYYYGANNTIQVAGVQYILDTVVQALAANPARKFVYGEMSFFMRWWAQQDEDMHALVTQLVQDGQLEFVNGGYVQQDEATAHYVAMIDQTTLGHTFLRKTFGTIPRVGWQIDPFGHSATQASPTACLGVAPAHLLERVSPPAPQDMAHRKNLTAMEMVWQGSNSLEDATVFTGNFISNYGPPEGFGFEWGCPPIMDDSRLDEYNVQDRHAWDSIDAFVEQCRAVAGVTRGPDIMLQLGSDFQYANAHLQYKNLDKLIRAVNADGRLNAFYSTPAEYVRAKHAYSGERWPLKSDDFYPYADFPHAYWTGYFTSRPASKGYIRAATSFLQAARQLEAFMGLPEGGPTTHALEEAVSLLQHHDAITGTEKQHVACDYHRRLHRGESRTRIGTAASLHRRLQKEEGQARAQPNPVDTPIELEVCDWLNITACNTTVRLSATGKGFMVVAYNPLGWSREAPLRVPPCGQSLFLGAGPEGDEMASQLVPASHSTNSLQQLLAGVNATSPTTFGNAELVFVARLPPLGYSTFFVQPCAHSMHDSSIGKLEEAAHRDSAPKPAGPTDAKLLQASNGSLLRSMSSQGTSVQLSTFFGWYNSSDGLEVQENRGQSSGAYIFSLVGQLLPGKKHRKVAQLELVRGGTVLEARQVFSNWATLVTRLYRGQPQVEVEWTVGPIPIEDGLGKEVVLVYTSDIDSGDGFWTDANGREMVKRTRQMHMNCRPSWELNVTEPVAGNYYPLTAAMYIQDADRQLAVLTDRAQGGASLRSGQMEVMVHRRTLTDDARGVGEPLNETACGCSFCNCPGKCLVVRGKHWLLLASLEEAARPRRTLQQQLNDPPLLAFSAIPHEIGSSSAIDGRVGLRRTFSLSEGHILHSNVHLLTLKDTGDSYLVRLAHLYQEGEDPGLSRPITENLNAVLQLLQYREIHELSLSGNQLRSDMLRERLRFEAGDSLTNDSWPGAGPAGGLHPAQELDTGEMARLQEGAQVIDCSSGCSNGELLVTLKPMEVRTFQLIYRPY</sequence>
<dbReference type="InterPro" id="IPR015341">
    <property type="entry name" value="Glyco_hydro_38_cen"/>
</dbReference>
<proteinExistence type="inferred from homology"/>
<evidence type="ECO:0000256" key="2">
    <source>
        <dbReference type="ARBA" id="ARBA00022723"/>
    </source>
</evidence>
<dbReference type="GO" id="GO:0004559">
    <property type="term" value="F:alpha-mannosidase activity"/>
    <property type="evidence" value="ECO:0007669"/>
    <property type="project" value="InterPro"/>
</dbReference>
<dbReference type="EMBL" id="GL433850">
    <property type="protein sequence ID" value="EFN53834.1"/>
    <property type="molecule type" value="Genomic_DNA"/>
</dbReference>
<feature type="chain" id="PRO_5017848715" description="Alpha-mannosidase" evidence="7">
    <location>
        <begin position="24"/>
        <end position="1071"/>
    </location>
</feature>
<dbReference type="GO" id="GO:0046872">
    <property type="term" value="F:metal ion binding"/>
    <property type="evidence" value="ECO:0007669"/>
    <property type="project" value="UniProtKB-KW"/>
</dbReference>
<dbReference type="PANTHER" id="PTHR11607">
    <property type="entry name" value="ALPHA-MANNOSIDASE"/>
    <property type="match status" value="1"/>
</dbReference>
<dbReference type="InterPro" id="IPR037094">
    <property type="entry name" value="Glyco_hydro_38_cen_sf"/>
</dbReference>
<dbReference type="EC" id="3.2.1.-" evidence="7"/>
<dbReference type="InterPro" id="IPR011330">
    <property type="entry name" value="Glyco_hydro/deAcase_b/a-brl"/>
</dbReference>
<dbReference type="Gene3D" id="2.70.98.30">
    <property type="entry name" value="Golgi alpha-mannosidase II, domain 4"/>
    <property type="match status" value="1"/>
</dbReference>
<dbReference type="SMART" id="SM00872">
    <property type="entry name" value="Alpha-mann_mid"/>
    <property type="match status" value="1"/>
</dbReference>
<dbReference type="SUPFAM" id="SSF88713">
    <property type="entry name" value="Glycoside hydrolase/deacetylase"/>
    <property type="match status" value="1"/>
</dbReference>